<dbReference type="EMBL" id="SNZR01000011">
    <property type="protein sequence ID" value="TDR93291.1"/>
    <property type="molecule type" value="Genomic_DNA"/>
</dbReference>
<feature type="region of interest" description="Disordered" evidence="7">
    <location>
        <begin position="241"/>
        <end position="271"/>
    </location>
</feature>
<dbReference type="AlphaFoldDB" id="A0A4R7C557"/>
<dbReference type="PANTHER" id="PTHR42734">
    <property type="entry name" value="METAL TRANSPORT SYSTEM ATP-BINDING PROTEIN TM_0124-RELATED"/>
    <property type="match status" value="1"/>
</dbReference>
<evidence type="ECO:0000256" key="6">
    <source>
        <dbReference type="ARBA" id="ARBA00023065"/>
    </source>
</evidence>
<dbReference type="SMART" id="SM00382">
    <property type="entry name" value="AAA"/>
    <property type="match status" value="1"/>
</dbReference>
<dbReference type="GO" id="GO:0016887">
    <property type="term" value="F:ATP hydrolysis activity"/>
    <property type="evidence" value="ECO:0007669"/>
    <property type="project" value="InterPro"/>
</dbReference>
<evidence type="ECO:0000256" key="2">
    <source>
        <dbReference type="ARBA" id="ARBA00022448"/>
    </source>
</evidence>
<reference evidence="9 10" key="1">
    <citation type="submission" date="2019-03" db="EMBL/GenBank/DDBJ databases">
        <title>Genomic Encyclopedia of Type Strains, Phase IV (KMG-IV): sequencing the most valuable type-strain genomes for metagenomic binning, comparative biology and taxonomic classification.</title>
        <authorList>
            <person name="Goeker M."/>
        </authorList>
    </citation>
    <scope>NUCLEOTIDE SEQUENCE [LARGE SCALE GENOMIC DNA]</scope>
    <source>
        <strain evidence="9 10">DSM 25903</strain>
    </source>
</reference>
<evidence type="ECO:0000313" key="9">
    <source>
        <dbReference type="EMBL" id="TDR93291.1"/>
    </source>
</evidence>
<dbReference type="PANTHER" id="PTHR42734:SF5">
    <property type="entry name" value="IRON TRANSPORT SYSTEM ATP-BINDING PROTEIN HI_0361-RELATED"/>
    <property type="match status" value="1"/>
</dbReference>
<dbReference type="Proteomes" id="UP000295122">
    <property type="component" value="Unassembled WGS sequence"/>
</dbReference>
<dbReference type="Pfam" id="PF00005">
    <property type="entry name" value="ABC_tran"/>
    <property type="match status" value="1"/>
</dbReference>
<evidence type="ECO:0000259" key="8">
    <source>
        <dbReference type="PROSITE" id="PS50893"/>
    </source>
</evidence>
<dbReference type="SUPFAM" id="SSF52540">
    <property type="entry name" value="P-loop containing nucleoside triphosphate hydrolases"/>
    <property type="match status" value="1"/>
</dbReference>
<sequence length="271" mass="29478">MTSAGSPALVFHDLTLGYDRRPAVHHLDGIVHEGDLLAVVGPNGAGKSTFLNGIVGQVATLGGRLDLCGRTVRDFAYLPQRAEIDASFPINVHDFVATGAWRRLGAWRRAGREEELRIADALARVSLTGFEARPIGTLSGGQLQRALFARTIVQDARLILLDEPCAAVDTRTSEDLLAVMTGWHRERRTVIAALHDLDQVRRAFPRTLLLARNPVAWGSTAEVLTPENLVRSRQLVEAWSSDREPCADDGHGPSHGHAHDHATAHRKDAAA</sequence>
<dbReference type="CDD" id="cd03235">
    <property type="entry name" value="ABC_Metallic_Cations"/>
    <property type="match status" value="1"/>
</dbReference>
<dbReference type="GO" id="GO:0006829">
    <property type="term" value="P:zinc ion transport"/>
    <property type="evidence" value="ECO:0007669"/>
    <property type="project" value="UniProtKB-KW"/>
</dbReference>
<protein>
    <submittedName>
        <fullName evidence="9">Zinc/manganese transport system ATP-binding protein</fullName>
    </submittedName>
</protein>
<evidence type="ECO:0000256" key="4">
    <source>
        <dbReference type="ARBA" id="ARBA00022840"/>
    </source>
</evidence>
<organism evidence="9 10">
    <name type="scientific">Enterovirga rhinocerotis</name>
    <dbReference type="NCBI Taxonomy" id="1339210"/>
    <lineage>
        <taxon>Bacteria</taxon>
        <taxon>Pseudomonadati</taxon>
        <taxon>Pseudomonadota</taxon>
        <taxon>Alphaproteobacteria</taxon>
        <taxon>Hyphomicrobiales</taxon>
        <taxon>Methylobacteriaceae</taxon>
        <taxon>Enterovirga</taxon>
    </lineage>
</organism>
<keyword evidence="5" id="KW-0864">Zinc transport</keyword>
<feature type="domain" description="ABC transporter" evidence="8">
    <location>
        <begin position="9"/>
        <end position="237"/>
    </location>
</feature>
<evidence type="ECO:0000256" key="3">
    <source>
        <dbReference type="ARBA" id="ARBA00022741"/>
    </source>
</evidence>
<comment type="similarity">
    <text evidence="1">Belongs to the ABC transporter superfamily.</text>
</comment>
<dbReference type="InterPro" id="IPR003439">
    <property type="entry name" value="ABC_transporter-like_ATP-bd"/>
</dbReference>
<keyword evidence="6" id="KW-0406">Ion transport</keyword>
<keyword evidence="2" id="KW-0813">Transport</keyword>
<dbReference type="Gene3D" id="3.40.50.300">
    <property type="entry name" value="P-loop containing nucleotide triphosphate hydrolases"/>
    <property type="match status" value="1"/>
</dbReference>
<evidence type="ECO:0000256" key="7">
    <source>
        <dbReference type="SAM" id="MobiDB-lite"/>
    </source>
</evidence>
<evidence type="ECO:0000313" key="10">
    <source>
        <dbReference type="Proteomes" id="UP000295122"/>
    </source>
</evidence>
<dbReference type="InterPro" id="IPR017871">
    <property type="entry name" value="ABC_transporter-like_CS"/>
</dbReference>
<dbReference type="InterPro" id="IPR027417">
    <property type="entry name" value="P-loop_NTPase"/>
</dbReference>
<keyword evidence="5" id="KW-0862">Zinc</keyword>
<gene>
    <name evidence="9" type="ORF">EV668_0547</name>
</gene>
<evidence type="ECO:0000256" key="5">
    <source>
        <dbReference type="ARBA" id="ARBA00022906"/>
    </source>
</evidence>
<evidence type="ECO:0000256" key="1">
    <source>
        <dbReference type="ARBA" id="ARBA00005417"/>
    </source>
</evidence>
<dbReference type="InterPro" id="IPR003593">
    <property type="entry name" value="AAA+_ATPase"/>
</dbReference>
<dbReference type="GO" id="GO:0005524">
    <property type="term" value="F:ATP binding"/>
    <property type="evidence" value="ECO:0007669"/>
    <property type="project" value="UniProtKB-KW"/>
</dbReference>
<keyword evidence="10" id="KW-1185">Reference proteome</keyword>
<dbReference type="PROSITE" id="PS00211">
    <property type="entry name" value="ABC_TRANSPORTER_1"/>
    <property type="match status" value="1"/>
</dbReference>
<dbReference type="OrthoDB" id="9806726at2"/>
<dbReference type="RefSeq" id="WP_133768306.1">
    <property type="nucleotide sequence ID" value="NZ_SNZR01000011.1"/>
</dbReference>
<comment type="caution">
    <text evidence="9">The sequence shown here is derived from an EMBL/GenBank/DDBJ whole genome shotgun (WGS) entry which is preliminary data.</text>
</comment>
<proteinExistence type="inferred from homology"/>
<dbReference type="InterPro" id="IPR050153">
    <property type="entry name" value="Metal_Ion_Import_ABC"/>
</dbReference>
<name>A0A4R7C557_9HYPH</name>
<keyword evidence="4 9" id="KW-0067">ATP-binding</keyword>
<accession>A0A4R7C557</accession>
<keyword evidence="3" id="KW-0547">Nucleotide-binding</keyword>
<dbReference type="PROSITE" id="PS50893">
    <property type="entry name" value="ABC_TRANSPORTER_2"/>
    <property type="match status" value="1"/>
</dbReference>